<dbReference type="KEGG" id="vg:15013098"/>
<name>M4NUY7_9CAUD</name>
<dbReference type="Proteomes" id="UP000202401">
    <property type="component" value="Segment"/>
</dbReference>
<dbReference type="RefSeq" id="YP_007676462.1">
    <property type="nucleotide sequence ID" value="NC_020867.1"/>
</dbReference>
<evidence type="ECO:0000313" key="2">
    <source>
        <dbReference type="Proteomes" id="UP000202401"/>
    </source>
</evidence>
<proteinExistence type="predicted"/>
<protein>
    <submittedName>
        <fullName evidence="1">Uncharacterized protein</fullName>
    </submittedName>
</protein>
<gene>
    <name evidence="1" type="ORF">SWVG_00029</name>
</gene>
<accession>M4NUY7</accession>
<evidence type="ECO:0000313" key="1">
    <source>
        <dbReference type="EMBL" id="AGG91269.1"/>
    </source>
</evidence>
<keyword evidence="2" id="KW-1185">Reference proteome</keyword>
<dbReference type="GeneID" id="15013098"/>
<sequence length="80" mass="8935">MFIKRTSAAIHCISTDFLHGVVDVMFSNGSVYRYSNVSRRAIANLQLQRNMSLGFWVNNNLLGNKRVKSTQTYGAIPAIA</sequence>
<organism evidence="1 2">
    <name type="scientific">Synechococcus phage S-RIP1</name>
    <dbReference type="NCBI Taxonomy" id="754041"/>
    <lineage>
        <taxon>Viruses</taxon>
        <taxon>Duplodnaviria</taxon>
        <taxon>Heunggongvirae</taxon>
        <taxon>Uroviricota</taxon>
        <taxon>Caudoviricetes</taxon>
        <taxon>Autographivirales</taxon>
        <taxon>Kajamvirus</taxon>
        <taxon>Kajamvirus SRIP1</taxon>
    </lineage>
</organism>
<dbReference type="EMBL" id="HQ317388">
    <property type="protein sequence ID" value="AGG91269.1"/>
    <property type="molecule type" value="Genomic_DNA"/>
</dbReference>
<dbReference type="OrthoDB" id="28827at10239"/>
<reference evidence="1 2" key="1">
    <citation type="submission" date="2010-09" db="EMBL/GenBank/DDBJ databases">
        <title>The Genome Sequence of Synechococcus phage S-RIP1 isolate R2_2007.</title>
        <authorList>
            <consortium name="The Broad Institute Genome Sequencing Platform"/>
            <person name="Henn M.R."/>
            <person name="Marston M."/>
            <person name="Levin J."/>
            <person name="Malboeuf C."/>
            <person name="Casali M."/>
            <person name="Russ C."/>
            <person name="Lennon N."/>
            <person name="Chapman S.B."/>
            <person name="Erlich R."/>
            <person name="Young S.K."/>
            <person name="Yandava C."/>
            <person name="Zeng Q."/>
            <person name="Fitzgerald M.F."/>
            <person name="Alvarado L."/>
            <person name="Anderson S."/>
            <person name="Berlin A."/>
            <person name="Chen Z."/>
            <person name="Freedman E."/>
            <person name="Gellesch M."/>
            <person name="Goldberg J."/>
            <person name="Green L."/>
            <person name="Griggs A."/>
            <person name="Gujja S."/>
            <person name="Heilman E.R."/>
            <person name="Heiman D."/>
            <person name="Hollinger A."/>
            <person name="Howarth C."/>
            <person name="Larson L."/>
            <person name="Mehta T."/>
            <person name="Neiman D."/>
            <person name="Pearson M."/>
            <person name="Roberts A."/>
            <person name="Ryan E."/>
            <person name="Saif S."/>
            <person name="Shea T."/>
            <person name="Shenoy N."/>
            <person name="Sisk P."/>
            <person name="Stolte C."/>
            <person name="Sykes S."/>
            <person name="White J."/>
            <person name="Haas B."/>
            <person name="Nusbaum C."/>
            <person name="Birren B."/>
        </authorList>
    </citation>
    <scope>NUCLEOTIDE SEQUENCE [LARGE SCALE GENOMIC DNA]</scope>
</reference>